<keyword evidence="6" id="KW-1185">Reference proteome</keyword>
<dbReference type="Pfam" id="PF11969">
    <property type="entry name" value="DcpS_C"/>
    <property type="match status" value="1"/>
</dbReference>
<dbReference type="EMBL" id="ML179036">
    <property type="protein sequence ID" value="THV07829.1"/>
    <property type="molecule type" value="Genomic_DNA"/>
</dbReference>
<evidence type="ECO:0000313" key="5">
    <source>
        <dbReference type="EMBL" id="THV07829.1"/>
    </source>
</evidence>
<dbReference type="GO" id="GO:0016787">
    <property type="term" value="F:hydrolase activity"/>
    <property type="evidence" value="ECO:0007669"/>
    <property type="project" value="UniProtKB-KW"/>
</dbReference>
<dbReference type="InterPro" id="IPR011146">
    <property type="entry name" value="HIT-like"/>
</dbReference>
<dbReference type="GO" id="GO:0000166">
    <property type="term" value="F:nucleotide binding"/>
    <property type="evidence" value="ECO:0007669"/>
    <property type="project" value="UniProtKB-KW"/>
</dbReference>
<dbReference type="PANTHER" id="PTHR12486:SF5">
    <property type="entry name" value="ADENOSINE 5'-MONOPHOSPHORAMIDASE HINT3"/>
    <property type="match status" value="1"/>
</dbReference>
<evidence type="ECO:0000313" key="6">
    <source>
        <dbReference type="Proteomes" id="UP000297245"/>
    </source>
</evidence>
<reference evidence="5 6" key="1">
    <citation type="journal article" date="2019" name="Nat. Ecol. Evol.">
        <title>Megaphylogeny resolves global patterns of mushroom evolution.</title>
        <authorList>
            <person name="Varga T."/>
            <person name="Krizsan K."/>
            <person name="Foldi C."/>
            <person name="Dima B."/>
            <person name="Sanchez-Garcia M."/>
            <person name="Sanchez-Ramirez S."/>
            <person name="Szollosi G.J."/>
            <person name="Szarkandi J.G."/>
            <person name="Papp V."/>
            <person name="Albert L."/>
            <person name="Andreopoulos W."/>
            <person name="Angelini C."/>
            <person name="Antonin V."/>
            <person name="Barry K.W."/>
            <person name="Bougher N.L."/>
            <person name="Buchanan P."/>
            <person name="Buyck B."/>
            <person name="Bense V."/>
            <person name="Catcheside P."/>
            <person name="Chovatia M."/>
            <person name="Cooper J."/>
            <person name="Damon W."/>
            <person name="Desjardin D."/>
            <person name="Finy P."/>
            <person name="Geml J."/>
            <person name="Haridas S."/>
            <person name="Hughes K."/>
            <person name="Justo A."/>
            <person name="Karasinski D."/>
            <person name="Kautmanova I."/>
            <person name="Kiss B."/>
            <person name="Kocsube S."/>
            <person name="Kotiranta H."/>
            <person name="LaButti K.M."/>
            <person name="Lechner B.E."/>
            <person name="Liimatainen K."/>
            <person name="Lipzen A."/>
            <person name="Lukacs Z."/>
            <person name="Mihaltcheva S."/>
            <person name="Morgado L.N."/>
            <person name="Niskanen T."/>
            <person name="Noordeloos M.E."/>
            <person name="Ohm R.A."/>
            <person name="Ortiz-Santana B."/>
            <person name="Ovrebo C."/>
            <person name="Racz N."/>
            <person name="Riley R."/>
            <person name="Savchenko A."/>
            <person name="Shiryaev A."/>
            <person name="Soop K."/>
            <person name="Spirin V."/>
            <person name="Szebenyi C."/>
            <person name="Tomsovsky M."/>
            <person name="Tulloss R.E."/>
            <person name="Uehling J."/>
            <person name="Grigoriev I.V."/>
            <person name="Vagvolgyi C."/>
            <person name="Papp T."/>
            <person name="Martin F.M."/>
            <person name="Miettinen O."/>
            <person name="Hibbett D.S."/>
            <person name="Nagy L.G."/>
        </authorList>
    </citation>
    <scope>NUCLEOTIDE SEQUENCE [LARGE SCALE GENOMIC DNA]</scope>
    <source>
        <strain evidence="5 6">CBS 962.96</strain>
    </source>
</reference>
<gene>
    <name evidence="5" type="ORF">K435DRAFT_642633</name>
</gene>
<dbReference type="PANTHER" id="PTHR12486">
    <property type="entry name" value="APRATAXIN-RELATED"/>
    <property type="match status" value="1"/>
</dbReference>
<proteinExistence type="predicted"/>
<evidence type="ECO:0000256" key="3">
    <source>
        <dbReference type="PROSITE-ProRule" id="PRU00464"/>
    </source>
</evidence>
<evidence type="ECO:0000256" key="2">
    <source>
        <dbReference type="ARBA" id="ARBA00022801"/>
    </source>
</evidence>
<sequence length="166" mass="18974">MPSSIVDSDRSDPSNKANCIFCRVSPSNGFDIVWQDENFLAFRDRKPACSHHIQLVPKRHINNVKELQSSDVELLKSMFIIGHRILDSLEVDPSLRKMGFHIPPFRSVNHLHLHVQAIPYKSFVKSLKYRIVPGSRHHHKGFSWFVEIGQAILILEQDGNIGTLPC</sequence>
<evidence type="ECO:0000256" key="1">
    <source>
        <dbReference type="ARBA" id="ARBA00022741"/>
    </source>
</evidence>
<evidence type="ECO:0000259" key="4">
    <source>
        <dbReference type="PROSITE" id="PS51084"/>
    </source>
</evidence>
<accession>A0A4S8MYL6</accession>
<dbReference type="PROSITE" id="PS51084">
    <property type="entry name" value="HIT_2"/>
    <property type="match status" value="1"/>
</dbReference>
<dbReference type="InterPro" id="IPR036265">
    <property type="entry name" value="HIT-like_sf"/>
</dbReference>
<protein>
    <submittedName>
        <fullName evidence="5">HIT-like protein</fullName>
    </submittedName>
</protein>
<dbReference type="OrthoDB" id="1915375at2759"/>
<name>A0A4S8MYL6_DENBC</name>
<dbReference type="SUPFAM" id="SSF54197">
    <property type="entry name" value="HIT-like"/>
    <property type="match status" value="1"/>
</dbReference>
<keyword evidence="2" id="KW-0378">Hydrolase</keyword>
<feature type="domain" description="HIT" evidence="4">
    <location>
        <begin position="20"/>
        <end position="129"/>
    </location>
</feature>
<dbReference type="Gene3D" id="3.30.428.10">
    <property type="entry name" value="HIT-like"/>
    <property type="match status" value="1"/>
</dbReference>
<dbReference type="Proteomes" id="UP000297245">
    <property type="component" value="Unassembled WGS sequence"/>
</dbReference>
<organism evidence="5 6">
    <name type="scientific">Dendrothele bispora (strain CBS 962.96)</name>
    <dbReference type="NCBI Taxonomy" id="1314807"/>
    <lineage>
        <taxon>Eukaryota</taxon>
        <taxon>Fungi</taxon>
        <taxon>Dikarya</taxon>
        <taxon>Basidiomycota</taxon>
        <taxon>Agaricomycotina</taxon>
        <taxon>Agaricomycetes</taxon>
        <taxon>Agaricomycetidae</taxon>
        <taxon>Agaricales</taxon>
        <taxon>Agaricales incertae sedis</taxon>
        <taxon>Dendrothele</taxon>
    </lineage>
</organism>
<keyword evidence="1" id="KW-0547">Nucleotide-binding</keyword>
<feature type="short sequence motif" description="Histidine triad motif" evidence="3">
    <location>
        <begin position="110"/>
        <end position="114"/>
    </location>
</feature>
<dbReference type="AlphaFoldDB" id="A0A4S8MYL6"/>